<dbReference type="PROSITE" id="PS50035">
    <property type="entry name" value="PLD"/>
    <property type="match status" value="2"/>
</dbReference>
<dbReference type="Pfam" id="PF00614">
    <property type="entry name" value="PLDc"/>
    <property type="match status" value="1"/>
</dbReference>
<feature type="compositionally biased region" description="Pro residues" evidence="9">
    <location>
        <begin position="133"/>
        <end position="143"/>
    </location>
</feature>
<dbReference type="InterPro" id="IPR025202">
    <property type="entry name" value="PLD-like_dom"/>
</dbReference>
<dbReference type="CDD" id="cd09141">
    <property type="entry name" value="PLDc_vPLD1_2_yPLD_like_2"/>
    <property type="match status" value="1"/>
</dbReference>
<dbReference type="CDD" id="cd09843">
    <property type="entry name" value="PLDc_vPLD2_1"/>
    <property type="match status" value="1"/>
</dbReference>
<reference evidence="13" key="1">
    <citation type="submission" date="2025-08" db="UniProtKB">
        <authorList>
            <consortium name="RefSeq"/>
        </authorList>
    </citation>
    <scope>IDENTIFICATION</scope>
</reference>
<evidence type="ECO:0000256" key="3">
    <source>
        <dbReference type="ARBA" id="ARBA00022801"/>
    </source>
</evidence>
<dbReference type="Gene3D" id="3.30.870.10">
    <property type="entry name" value="Endonuclease Chain A"/>
    <property type="match status" value="2"/>
</dbReference>
<dbReference type="PANTHER" id="PTHR18896">
    <property type="entry name" value="PHOSPHOLIPASE D"/>
    <property type="match status" value="1"/>
</dbReference>
<protein>
    <recommendedName>
        <fullName evidence="8">Phospholipase</fullName>
        <ecNumber evidence="8">3.1.4.4</ecNumber>
    </recommendedName>
</protein>
<dbReference type="Pfam" id="PF13091">
    <property type="entry name" value="PLDc_2"/>
    <property type="match status" value="1"/>
</dbReference>
<comment type="similarity">
    <text evidence="1 8">Belongs to the phospholipase D family.</text>
</comment>
<evidence type="ECO:0000256" key="5">
    <source>
        <dbReference type="ARBA" id="ARBA00023098"/>
    </source>
</evidence>
<keyword evidence="12" id="KW-1185">Reference proteome</keyword>
<dbReference type="Proteomes" id="UP001652642">
    <property type="component" value="Chromosome 6"/>
</dbReference>
<evidence type="ECO:0000256" key="8">
    <source>
        <dbReference type="PIRNR" id="PIRNR009376"/>
    </source>
</evidence>
<sequence>MLRERVSGTPRAPGEGAGRQRGTGTPPPRAVPPPPPLHTRAAEAEAEGGGGGAGPPGTDPPLGSRPALDPRARVACLCVRPLPLLNSCLPACLPAWRGEARGRRLGLALPWERRRRDWAALGRPRRRGSGFPPSLPLARPPAQPAARRGRPRRFPPPAGQPALPSLPMQTLESRLPDGEETLDISELYGADPDQSDGSPWDGDAPGERRRPFLAVYELKPLRSQAPLFLQGVPVTARVEATERYTSGSKVRPNTLYSLRVTHGEFTWTMKKKFKHFQELHRDLVRHRILMNFLPLSRFALQGSRQGIANLDLPSLPHGREVTRRASSKQKQLEVYLNTLLETNLYRDYHAMTEFLDVSRLSFIPDLGPKGLEGMILKRSGGHHVQGLNCAGRHRVCYRWSKRWLVVKDSFLLYMKPESGVISFVLLFDTGFSVQVGKKPTETKYGVRVDNTCRSLILKCSSYRQALWWGQEISELAENRGKDFLRLHRYEAFAPVRKETPARWFVNGAGYFAAVADALMQAKEEIFITDWWLSPEVYMKRPAQSDEWRLDLILKHKAEEGVRICVLLFKEVELALGINSDYSKRALMLLHPNIKVMRHPDHVSSIVFLWAHHEKLVVVDQSVAFLGGLDLAYGRWDTHAYRLTDLDGDDSPGLKGGAAPSGVDEAPVNLATNQRLWLGKDYSNLIAKDWVQLDRPFEDFLDRRETPRMPWRDVGVAVHGAAARDVARHFIQRWNFTKTMKPKYKGPEYPYLLPKSPRVPPSLPFMVPGAQTASVQVLRSVDRWSAGLHECSIYKAYLSVIKDSQHYLYIENQFFISCADGRSVLNTVGDAIVDRVLLAHSERKPFRVYILLPLLPGFEGDIAQGGGNSIQAILHFTYRTLCRGEASIVSRLRAVMGEDWKNYITFCGLRTHGELRGRLVTELVYIHSKLLIADDRRVLIGSANINDRSLLGKRDSEVAVLVEDTALVASVMDGKEYQAGTFALSLRLDCFRCILGAASDSDAHIQDPVCDHFFHEVWQARASSNAHLYEQVFRCLPTDAVPSHRALRDYVAVENLASASPSLARDHLLQVRGHLVQFPLDFLAEESLLPPLNSKEGMIPVEVWT</sequence>
<dbReference type="SUPFAM" id="SSF56024">
    <property type="entry name" value="Phospholipase D/nuclease"/>
    <property type="match status" value="2"/>
</dbReference>
<dbReference type="EC" id="3.1.4.4" evidence="8"/>
<dbReference type="InterPro" id="IPR011993">
    <property type="entry name" value="PH-like_dom_sf"/>
</dbReference>
<dbReference type="RefSeq" id="XP_072833420.1">
    <property type="nucleotide sequence ID" value="XM_072977319.1"/>
</dbReference>
<dbReference type="PIRSF" id="PIRSF009376">
    <property type="entry name" value="Phospholipase_D_euk"/>
    <property type="match status" value="1"/>
</dbReference>
<evidence type="ECO:0000256" key="9">
    <source>
        <dbReference type="SAM" id="MobiDB-lite"/>
    </source>
</evidence>
<keyword evidence="6" id="KW-0449">Lipoprotein</keyword>
<dbReference type="Gene3D" id="3.30.1520.10">
    <property type="entry name" value="Phox-like domain"/>
    <property type="match status" value="1"/>
</dbReference>
<feature type="domain" description="PLD phosphodiesterase" evidence="10">
    <location>
        <begin position="607"/>
        <end position="634"/>
    </location>
</feature>
<organism evidence="12 13">
    <name type="scientific">Pogona vitticeps</name>
    <name type="common">central bearded dragon</name>
    <dbReference type="NCBI Taxonomy" id="103695"/>
    <lineage>
        <taxon>Eukaryota</taxon>
        <taxon>Metazoa</taxon>
        <taxon>Chordata</taxon>
        <taxon>Craniata</taxon>
        <taxon>Vertebrata</taxon>
        <taxon>Euteleostomi</taxon>
        <taxon>Lepidosauria</taxon>
        <taxon>Squamata</taxon>
        <taxon>Bifurcata</taxon>
        <taxon>Unidentata</taxon>
        <taxon>Episquamata</taxon>
        <taxon>Toxicofera</taxon>
        <taxon>Iguania</taxon>
        <taxon>Acrodonta</taxon>
        <taxon>Agamidae</taxon>
        <taxon>Amphibolurinae</taxon>
        <taxon>Pogona</taxon>
    </lineage>
</organism>
<dbReference type="Pfam" id="PF00787">
    <property type="entry name" value="PX"/>
    <property type="match status" value="1"/>
</dbReference>
<evidence type="ECO:0000256" key="1">
    <source>
        <dbReference type="ARBA" id="ARBA00008664"/>
    </source>
</evidence>
<evidence type="ECO:0000256" key="4">
    <source>
        <dbReference type="ARBA" id="ARBA00022963"/>
    </source>
</evidence>
<gene>
    <name evidence="13" type="primary">PLD2</name>
</gene>
<feature type="domain" description="PLD phosphodiesterase" evidence="10">
    <location>
        <begin position="921"/>
        <end position="948"/>
    </location>
</feature>
<dbReference type="InterPro" id="IPR001683">
    <property type="entry name" value="PX_dom"/>
</dbReference>
<feature type="region of interest" description="Disordered" evidence="9">
    <location>
        <begin position="123"/>
        <end position="168"/>
    </location>
</feature>
<evidence type="ECO:0000256" key="6">
    <source>
        <dbReference type="ARBA" id="ARBA00023288"/>
    </source>
</evidence>
<dbReference type="InterPro" id="IPR015679">
    <property type="entry name" value="PLipase_D_fam"/>
</dbReference>
<evidence type="ECO:0000256" key="2">
    <source>
        <dbReference type="ARBA" id="ARBA00022737"/>
    </source>
</evidence>
<keyword evidence="3 8" id="KW-0378">Hydrolase</keyword>
<evidence type="ECO:0000313" key="12">
    <source>
        <dbReference type="Proteomes" id="UP001652642"/>
    </source>
</evidence>
<dbReference type="InterPro" id="IPR001849">
    <property type="entry name" value="PH_domain"/>
</dbReference>
<dbReference type="SUPFAM" id="SSF64268">
    <property type="entry name" value="PX domain"/>
    <property type="match status" value="1"/>
</dbReference>
<keyword evidence="5" id="KW-0443">Lipid metabolism</keyword>
<dbReference type="GeneID" id="110082332"/>
<comment type="catalytic activity">
    <reaction evidence="8">
        <text>a 1,2-diacyl-sn-glycero-3-phosphocholine + H2O = a 1,2-diacyl-sn-glycero-3-phosphate + choline + H(+)</text>
        <dbReference type="Rhea" id="RHEA:14445"/>
        <dbReference type="ChEBI" id="CHEBI:15354"/>
        <dbReference type="ChEBI" id="CHEBI:15377"/>
        <dbReference type="ChEBI" id="CHEBI:15378"/>
        <dbReference type="ChEBI" id="CHEBI:57643"/>
        <dbReference type="ChEBI" id="CHEBI:58608"/>
        <dbReference type="EC" id="3.1.4.4"/>
    </reaction>
</comment>
<dbReference type="PANTHER" id="PTHR18896:SF121">
    <property type="entry name" value="PHOSPHOLIPASE D2"/>
    <property type="match status" value="1"/>
</dbReference>
<feature type="region of interest" description="Disordered" evidence="9">
    <location>
        <begin position="1"/>
        <end position="66"/>
    </location>
</feature>
<dbReference type="PROSITE" id="PS50195">
    <property type="entry name" value="PX"/>
    <property type="match status" value="1"/>
</dbReference>
<dbReference type="SUPFAM" id="SSF50729">
    <property type="entry name" value="PH domain-like"/>
    <property type="match status" value="1"/>
</dbReference>
<evidence type="ECO:0000313" key="13">
    <source>
        <dbReference type="RefSeq" id="XP_072833420.1"/>
    </source>
</evidence>
<name>A0ABM5EJU8_9SAUR</name>
<feature type="domain" description="PX" evidence="11">
    <location>
        <begin position="234"/>
        <end position="361"/>
    </location>
</feature>
<keyword evidence="4 8" id="KW-0442">Lipid degradation</keyword>
<accession>A0ABM5EJU8</accession>
<dbReference type="CDD" id="cd01254">
    <property type="entry name" value="PH_PLD"/>
    <property type="match status" value="1"/>
</dbReference>
<dbReference type="InterPro" id="IPR001736">
    <property type="entry name" value="PLipase_D/transphosphatidylase"/>
</dbReference>
<evidence type="ECO:0000259" key="10">
    <source>
        <dbReference type="PROSITE" id="PS50035"/>
    </source>
</evidence>
<dbReference type="InterPro" id="IPR016555">
    <property type="entry name" value="PLipase_D_euk"/>
</dbReference>
<feature type="compositionally biased region" description="Pro residues" evidence="9">
    <location>
        <begin position="25"/>
        <end position="37"/>
    </location>
</feature>
<proteinExistence type="inferred from homology"/>
<evidence type="ECO:0000259" key="11">
    <source>
        <dbReference type="PROSITE" id="PS50195"/>
    </source>
</evidence>
<dbReference type="SMART" id="SM00155">
    <property type="entry name" value="PLDc"/>
    <property type="match status" value="2"/>
</dbReference>
<comment type="subcellular location">
    <subcellularLocation>
        <location evidence="7">Endomembrane system</location>
        <topology evidence="7">Lipid-anchor</topology>
    </subcellularLocation>
</comment>
<keyword evidence="2" id="KW-0677">Repeat</keyword>
<dbReference type="Gene3D" id="2.30.29.30">
    <property type="entry name" value="Pleckstrin-homology domain (PH domain)/Phosphotyrosine-binding domain (PTB)"/>
    <property type="match status" value="1"/>
</dbReference>
<dbReference type="SMART" id="SM00312">
    <property type="entry name" value="PX"/>
    <property type="match status" value="1"/>
</dbReference>
<dbReference type="SMART" id="SM00233">
    <property type="entry name" value="PH"/>
    <property type="match status" value="1"/>
</dbReference>
<evidence type="ECO:0000256" key="7">
    <source>
        <dbReference type="ARBA" id="ARBA00037868"/>
    </source>
</evidence>
<dbReference type="InterPro" id="IPR036871">
    <property type="entry name" value="PX_dom_sf"/>
</dbReference>